<name>A0A4Q2R901_9HYPH</name>
<protein>
    <submittedName>
        <fullName evidence="2">Uncharacterized protein</fullName>
    </submittedName>
</protein>
<feature type="region of interest" description="Disordered" evidence="1">
    <location>
        <begin position="1"/>
        <end position="65"/>
    </location>
</feature>
<dbReference type="AlphaFoldDB" id="A0A4Q2R901"/>
<reference evidence="2 3" key="1">
    <citation type="submission" date="2018-09" db="EMBL/GenBank/DDBJ databases">
        <authorList>
            <person name="Grouzdev D.S."/>
            <person name="Krutkina M.S."/>
        </authorList>
    </citation>
    <scope>NUCLEOTIDE SEQUENCE [LARGE SCALE GENOMIC DNA]</scope>
    <source>
        <strain evidence="2 3">RmlP001</strain>
    </source>
</reference>
<feature type="compositionally biased region" description="Basic residues" evidence="1">
    <location>
        <begin position="55"/>
        <end position="65"/>
    </location>
</feature>
<sequence>MAIKYVDIEPGEAAKTKARPAPKAPGAEPAGKAAEAPPEGDREPLPALPLAKPTPKPRGRKKPLT</sequence>
<dbReference type="EMBL" id="QYBC01000025">
    <property type="protein sequence ID" value="RYB01984.1"/>
    <property type="molecule type" value="Genomic_DNA"/>
</dbReference>
<feature type="compositionally biased region" description="Low complexity" evidence="1">
    <location>
        <begin position="19"/>
        <end position="37"/>
    </location>
</feature>
<dbReference type="Proteomes" id="UP000289411">
    <property type="component" value="Unassembled WGS sequence"/>
</dbReference>
<evidence type="ECO:0000313" key="3">
    <source>
        <dbReference type="Proteomes" id="UP000289411"/>
    </source>
</evidence>
<comment type="caution">
    <text evidence="2">The sequence shown here is derived from an EMBL/GenBank/DDBJ whole genome shotgun (WGS) entry which is preliminary data.</text>
</comment>
<evidence type="ECO:0000256" key="1">
    <source>
        <dbReference type="SAM" id="MobiDB-lite"/>
    </source>
</evidence>
<keyword evidence="3" id="KW-1185">Reference proteome</keyword>
<accession>A0A4Q2R901</accession>
<proteinExistence type="predicted"/>
<evidence type="ECO:0000313" key="2">
    <source>
        <dbReference type="EMBL" id="RYB01984.1"/>
    </source>
</evidence>
<organism evidence="2 3">
    <name type="scientific">Lichenibacterium ramalinae</name>
    <dbReference type="NCBI Taxonomy" id="2316527"/>
    <lineage>
        <taxon>Bacteria</taxon>
        <taxon>Pseudomonadati</taxon>
        <taxon>Pseudomonadota</taxon>
        <taxon>Alphaproteobacteria</taxon>
        <taxon>Hyphomicrobiales</taxon>
        <taxon>Lichenihabitantaceae</taxon>
        <taxon>Lichenibacterium</taxon>
    </lineage>
</organism>
<gene>
    <name evidence="2" type="ORF">D3272_23490</name>
</gene>
<reference evidence="2 3" key="2">
    <citation type="submission" date="2019-02" db="EMBL/GenBank/DDBJ databases">
        <title>'Lichenibacterium ramalinii' gen. nov. sp. nov., 'Lichenibacterium minor' gen. nov. sp. nov.</title>
        <authorList>
            <person name="Pankratov T."/>
        </authorList>
    </citation>
    <scope>NUCLEOTIDE SEQUENCE [LARGE SCALE GENOMIC DNA]</scope>
    <source>
        <strain evidence="2 3">RmlP001</strain>
    </source>
</reference>